<proteinExistence type="predicted"/>
<comment type="caution">
    <text evidence="4">The sequence shown here is derived from an EMBL/GenBank/DDBJ whole genome shotgun (WGS) entry which is preliminary data.</text>
</comment>
<feature type="coiled-coil region" evidence="1">
    <location>
        <begin position="397"/>
        <end position="440"/>
    </location>
</feature>
<feature type="transmembrane region" description="Helical" evidence="3">
    <location>
        <begin position="339"/>
        <end position="361"/>
    </location>
</feature>
<evidence type="ECO:0000313" key="5">
    <source>
        <dbReference type="Proteomes" id="UP001201873"/>
    </source>
</evidence>
<feature type="transmembrane region" description="Helical" evidence="3">
    <location>
        <begin position="41"/>
        <end position="63"/>
    </location>
</feature>
<sequence length="574" mass="64005">MPGAVGGFVRSPVHGMGQFMLWLSTANLKVLERFPSDRPKYVGLGSAVFITSAMAAISSGFALRMGLDLPIVACVVLGLLWGCAIMGFDRWLLATAGRSNIWMLLPRAALAFLIGLVVSTPFVLRIFQPEILQQVALIQAEAATGQQENWSDPNNPIVRRIGQLSEDITRQTVLVNTDGGASVENDETVRSLVAKLNPAIDPVRTYNRYQEQVNCEESGSTDCGDGVGSGRPGNGFRTERAKQRADDYYRNYVQPLETQLATARQNAAKALPARQTKAVQDAKDQIAQDQKELAPLVEQRDRLRNAFETTNRENTGLLIRMQALGDLTEHNSTMRTTHYTLLAFITAIDCLPILFKLFMLLGHRNRYEEGLEAEEREHLAISRQHSRRLRAEQTIYQTDTLREVQAARDERDEAIEELARRTVRDQVEIAERALERWKHEEMDRVEHDPNYRDSTPSPVPSVLPAYQRQVGADDVLGPPQPRQWPPVGHARNDRRLGRRQSDRDPARAQPSDDDEPTVVHHGAADGPSHPTAGPGGTARRVDQNRADQNRAHPADDPEETIIVTPQGEDAGDLW</sequence>
<accession>A0ABT0K5J4</accession>
<feature type="transmembrane region" description="Helical" evidence="3">
    <location>
        <begin position="69"/>
        <end position="92"/>
    </location>
</feature>
<evidence type="ECO:0000313" key="4">
    <source>
        <dbReference type="EMBL" id="MCK9879064.1"/>
    </source>
</evidence>
<feature type="transmembrane region" description="Helical" evidence="3">
    <location>
        <begin position="104"/>
        <end position="124"/>
    </location>
</feature>
<dbReference type="Pfam" id="PF14362">
    <property type="entry name" value="DUF4407"/>
    <property type="match status" value="1"/>
</dbReference>
<feature type="compositionally biased region" description="Basic and acidic residues" evidence="2">
    <location>
        <begin position="490"/>
        <end position="506"/>
    </location>
</feature>
<dbReference type="EMBL" id="JALKFT010000064">
    <property type="protein sequence ID" value="MCK9879064.1"/>
    <property type="molecule type" value="Genomic_DNA"/>
</dbReference>
<keyword evidence="1" id="KW-0175">Coiled coil</keyword>
<evidence type="ECO:0000256" key="2">
    <source>
        <dbReference type="SAM" id="MobiDB-lite"/>
    </source>
</evidence>
<gene>
    <name evidence="4" type="ORF">MXD59_25450</name>
</gene>
<evidence type="ECO:0000256" key="3">
    <source>
        <dbReference type="SAM" id="Phobius"/>
    </source>
</evidence>
<keyword evidence="3" id="KW-0812">Transmembrane</keyword>
<feature type="region of interest" description="Disordered" evidence="2">
    <location>
        <begin position="472"/>
        <end position="574"/>
    </location>
</feature>
<organism evidence="4 5">
    <name type="scientific">Frankia umida</name>
    <dbReference type="NCBI Taxonomy" id="573489"/>
    <lineage>
        <taxon>Bacteria</taxon>
        <taxon>Bacillati</taxon>
        <taxon>Actinomycetota</taxon>
        <taxon>Actinomycetes</taxon>
        <taxon>Frankiales</taxon>
        <taxon>Frankiaceae</taxon>
        <taxon>Frankia</taxon>
    </lineage>
</organism>
<keyword evidence="3" id="KW-0472">Membrane</keyword>
<reference evidence="4 5" key="1">
    <citation type="submission" date="2022-04" db="EMBL/GenBank/DDBJ databases">
        <title>Genome diversity in the genus Frankia.</title>
        <authorList>
            <person name="Carlos-Shanley C."/>
            <person name="Hahn D."/>
        </authorList>
    </citation>
    <scope>NUCLEOTIDE SEQUENCE [LARGE SCALE GENOMIC DNA]</scope>
    <source>
        <strain evidence="4 5">Ag45/Mut15</strain>
    </source>
</reference>
<keyword evidence="3" id="KW-1133">Transmembrane helix</keyword>
<dbReference type="Proteomes" id="UP001201873">
    <property type="component" value="Unassembled WGS sequence"/>
</dbReference>
<feature type="region of interest" description="Disordered" evidence="2">
    <location>
        <begin position="216"/>
        <end position="242"/>
    </location>
</feature>
<protein>
    <submittedName>
        <fullName evidence="4">DUF4407 domain-containing protein</fullName>
    </submittedName>
</protein>
<dbReference type="InterPro" id="IPR025519">
    <property type="entry name" value="DUF4407"/>
</dbReference>
<name>A0ABT0K5J4_9ACTN</name>
<keyword evidence="5" id="KW-1185">Reference proteome</keyword>
<feature type="compositionally biased region" description="Basic and acidic residues" evidence="2">
    <location>
        <begin position="539"/>
        <end position="555"/>
    </location>
</feature>
<evidence type="ECO:0000256" key="1">
    <source>
        <dbReference type="SAM" id="Coils"/>
    </source>
</evidence>